<proteinExistence type="predicted"/>
<feature type="transmembrane region" description="Helical" evidence="5">
    <location>
        <begin position="29"/>
        <end position="52"/>
    </location>
</feature>
<dbReference type="PANTHER" id="PTHR22950">
    <property type="entry name" value="AMINO ACID TRANSPORTER"/>
    <property type="match status" value="1"/>
</dbReference>
<feature type="domain" description="Amino acid transporter transmembrane" evidence="6">
    <location>
        <begin position="4"/>
        <end position="456"/>
    </location>
</feature>
<evidence type="ECO:0000259" key="6">
    <source>
        <dbReference type="Pfam" id="PF01490"/>
    </source>
</evidence>
<feature type="transmembrane region" description="Helical" evidence="5">
    <location>
        <begin position="287"/>
        <end position="308"/>
    </location>
</feature>
<feature type="transmembrane region" description="Helical" evidence="5">
    <location>
        <begin position="396"/>
        <end position="415"/>
    </location>
</feature>
<dbReference type="GO" id="GO:0016020">
    <property type="term" value="C:membrane"/>
    <property type="evidence" value="ECO:0007669"/>
    <property type="project" value="UniProtKB-SubCell"/>
</dbReference>
<feature type="transmembrane region" description="Helical" evidence="5">
    <location>
        <begin position="152"/>
        <end position="171"/>
    </location>
</feature>
<dbReference type="PANTHER" id="PTHR22950:SF649">
    <property type="entry name" value="ACID TRANSPORTER, PUTATIVE-RELATED"/>
    <property type="match status" value="1"/>
</dbReference>
<evidence type="ECO:0000256" key="5">
    <source>
        <dbReference type="SAM" id="Phobius"/>
    </source>
</evidence>
<evidence type="ECO:0000313" key="8">
    <source>
        <dbReference type="Proteomes" id="UP000192257"/>
    </source>
</evidence>
<evidence type="ECO:0000256" key="4">
    <source>
        <dbReference type="ARBA" id="ARBA00023136"/>
    </source>
</evidence>
<gene>
    <name evidence="7" type="ORF">TM35_000084010</name>
</gene>
<keyword evidence="2 5" id="KW-0812">Transmembrane</keyword>
<evidence type="ECO:0000256" key="3">
    <source>
        <dbReference type="ARBA" id="ARBA00022989"/>
    </source>
</evidence>
<dbReference type="EMBL" id="NBCO01000008">
    <property type="protein sequence ID" value="ORC90603.1"/>
    <property type="molecule type" value="Genomic_DNA"/>
</dbReference>
<feature type="transmembrane region" description="Helical" evidence="5">
    <location>
        <begin position="82"/>
        <end position="106"/>
    </location>
</feature>
<organism evidence="7 8">
    <name type="scientific">Trypanosoma theileri</name>
    <dbReference type="NCBI Taxonomy" id="67003"/>
    <lineage>
        <taxon>Eukaryota</taxon>
        <taxon>Discoba</taxon>
        <taxon>Euglenozoa</taxon>
        <taxon>Kinetoplastea</taxon>
        <taxon>Metakinetoplastina</taxon>
        <taxon>Trypanosomatida</taxon>
        <taxon>Trypanosomatidae</taxon>
        <taxon>Trypanosoma</taxon>
    </lineage>
</organism>
<dbReference type="AlphaFoldDB" id="A0A1X0P1N2"/>
<keyword evidence="8" id="KW-1185">Reference proteome</keyword>
<keyword evidence="3 5" id="KW-1133">Transmembrane helix</keyword>
<feature type="transmembrane region" description="Helical" evidence="5">
    <location>
        <begin position="246"/>
        <end position="267"/>
    </location>
</feature>
<evidence type="ECO:0000256" key="1">
    <source>
        <dbReference type="ARBA" id="ARBA00004141"/>
    </source>
</evidence>
<keyword evidence="4 5" id="KW-0472">Membrane</keyword>
<dbReference type="VEuPathDB" id="TriTrypDB:TM35_000084010"/>
<dbReference type="Pfam" id="PF01490">
    <property type="entry name" value="Aa_trans"/>
    <property type="match status" value="1"/>
</dbReference>
<dbReference type="GeneID" id="39984046"/>
<reference evidence="7 8" key="1">
    <citation type="submission" date="2017-03" db="EMBL/GenBank/DDBJ databases">
        <title>An alternative strategy for trypanosome survival in the mammalian bloodstream revealed through genome and transcriptome analysis of the ubiquitous bovine parasite Trypanosoma (Megatrypanum) theileri.</title>
        <authorList>
            <person name="Kelly S."/>
            <person name="Ivens A."/>
            <person name="Mott A."/>
            <person name="O'Neill E."/>
            <person name="Emms D."/>
            <person name="Macleod O."/>
            <person name="Voorheis P."/>
            <person name="Matthews J."/>
            <person name="Matthews K."/>
            <person name="Carrington M."/>
        </authorList>
    </citation>
    <scope>NUCLEOTIDE SEQUENCE [LARGE SCALE GENOMIC DNA]</scope>
    <source>
        <strain evidence="7">Edinburgh</strain>
    </source>
</reference>
<dbReference type="OrthoDB" id="28208at2759"/>
<dbReference type="STRING" id="67003.A0A1X0P1N2"/>
<dbReference type="RefSeq" id="XP_028884669.1">
    <property type="nucleotide sequence ID" value="XM_029024266.1"/>
</dbReference>
<dbReference type="GO" id="GO:0005737">
    <property type="term" value="C:cytoplasm"/>
    <property type="evidence" value="ECO:0007669"/>
    <property type="project" value="TreeGrafter"/>
</dbReference>
<feature type="transmembrane region" description="Helical" evidence="5">
    <location>
        <begin position="212"/>
        <end position="234"/>
    </location>
</feature>
<name>A0A1X0P1N2_9TRYP</name>
<feature type="transmembrane region" description="Helical" evidence="5">
    <location>
        <begin position="126"/>
        <end position="145"/>
    </location>
</feature>
<sequence length="460" mass="50510">MGQGGVVGAALTLAVTTMGAGILTLPAAFYNAGVVPAMVMLIIVALLTIVSIDYMVLCIDKIGVNSYEQINRVLLGKINEELVRWMLIVYNIGSAIGYLVVLGDLFEPLQPFISHHIPWLTSRKDTLFVFWLVVILPFSCVPDISFLRFASFLAISATSLISFLVVFRYFVPLNEMRGESSSTIIIHDTNNNNNNNNNSDNVLWFNGRRPLLALPIMMFSFDCQSLVFQIYSSLHEMHRRNMMRVSILSLIISGTIHAAVGLFGYLGHPTDVRDNVMSNFNPRTDSLFAFGYLMYAIPVNLAFVLILFPTRDAIFLMWYGYNAATEANTKTAMITTATTTTTTTTILPSSASSSSSTMLYGEPNSRIPLRDHLIVSISLSVACIAAALVVPGVAAVVALLGGVCSSTLCFTYPALYRIRLHKSGVLRCCHWREYVMMWGMLAVGVVGGLLGTIVAVMEYV</sequence>
<accession>A0A1X0P1N2</accession>
<protein>
    <submittedName>
        <fullName evidence="7">Amino acid permease-like protein</fullName>
    </submittedName>
</protein>
<evidence type="ECO:0000256" key="2">
    <source>
        <dbReference type="ARBA" id="ARBA00022692"/>
    </source>
</evidence>
<feature type="transmembrane region" description="Helical" evidence="5">
    <location>
        <begin position="435"/>
        <end position="457"/>
    </location>
</feature>
<dbReference type="InterPro" id="IPR013057">
    <property type="entry name" value="AA_transpt_TM"/>
</dbReference>
<comment type="subcellular location">
    <subcellularLocation>
        <location evidence="1">Membrane</location>
        <topology evidence="1">Multi-pass membrane protein</topology>
    </subcellularLocation>
</comment>
<dbReference type="GO" id="GO:0015179">
    <property type="term" value="F:L-amino acid transmembrane transporter activity"/>
    <property type="evidence" value="ECO:0007669"/>
    <property type="project" value="TreeGrafter"/>
</dbReference>
<comment type="caution">
    <text evidence="7">The sequence shown here is derived from an EMBL/GenBank/DDBJ whole genome shotgun (WGS) entry which is preliminary data.</text>
</comment>
<evidence type="ECO:0000313" key="7">
    <source>
        <dbReference type="EMBL" id="ORC90603.1"/>
    </source>
</evidence>
<dbReference type="Proteomes" id="UP000192257">
    <property type="component" value="Unassembled WGS sequence"/>
</dbReference>
<feature type="transmembrane region" description="Helical" evidence="5">
    <location>
        <begin position="373"/>
        <end position="390"/>
    </location>
</feature>